<evidence type="ECO:0000313" key="2">
    <source>
        <dbReference type="EMBL" id="GAI16887.1"/>
    </source>
</evidence>
<dbReference type="Pfam" id="PF13683">
    <property type="entry name" value="rve_3"/>
    <property type="match status" value="1"/>
</dbReference>
<dbReference type="InterPro" id="IPR001584">
    <property type="entry name" value="Integrase_cat-core"/>
</dbReference>
<comment type="caution">
    <text evidence="2">The sequence shown here is derived from an EMBL/GenBank/DDBJ whole genome shotgun (WGS) entry which is preliminary data.</text>
</comment>
<gene>
    <name evidence="2" type="ORF">S06H3_13893</name>
</gene>
<dbReference type="GO" id="GO:0015074">
    <property type="term" value="P:DNA integration"/>
    <property type="evidence" value="ECO:0007669"/>
    <property type="project" value="InterPro"/>
</dbReference>
<dbReference type="PANTHER" id="PTHR47515">
    <property type="entry name" value="LOW CALCIUM RESPONSE LOCUS PROTEIN T"/>
    <property type="match status" value="1"/>
</dbReference>
<dbReference type="Gene3D" id="3.30.420.10">
    <property type="entry name" value="Ribonuclease H-like superfamily/Ribonuclease H"/>
    <property type="match status" value="1"/>
</dbReference>
<dbReference type="EMBL" id="BARV01006783">
    <property type="protein sequence ID" value="GAI16887.1"/>
    <property type="molecule type" value="Genomic_DNA"/>
</dbReference>
<dbReference type="InterPro" id="IPR048020">
    <property type="entry name" value="Transpos_IS3"/>
</dbReference>
<name>X1LC51_9ZZZZ</name>
<dbReference type="InterPro" id="IPR036397">
    <property type="entry name" value="RNaseH_sf"/>
</dbReference>
<evidence type="ECO:0000259" key="1">
    <source>
        <dbReference type="PROSITE" id="PS50994"/>
    </source>
</evidence>
<dbReference type="InterPro" id="IPR012337">
    <property type="entry name" value="RNaseH-like_sf"/>
</dbReference>
<dbReference type="NCBIfam" id="NF033516">
    <property type="entry name" value="transpos_IS3"/>
    <property type="match status" value="1"/>
</dbReference>
<dbReference type="GO" id="GO:0003676">
    <property type="term" value="F:nucleic acid binding"/>
    <property type="evidence" value="ECO:0007669"/>
    <property type="project" value="InterPro"/>
</dbReference>
<dbReference type="PROSITE" id="PS50994">
    <property type="entry name" value="INTEGRASE"/>
    <property type="match status" value="1"/>
</dbReference>
<dbReference type="AlphaFoldDB" id="X1LC51"/>
<feature type="domain" description="Integrase catalytic" evidence="1">
    <location>
        <begin position="23"/>
        <end position="186"/>
    </location>
</feature>
<dbReference type="PANTHER" id="PTHR47515:SF2">
    <property type="entry name" value="INTEGRASE CORE DOMAIN PROTEIN"/>
    <property type="match status" value="1"/>
</dbReference>
<proteinExistence type="predicted"/>
<sequence>MKLNIRRRAKRRLPERVKQPLIIPAAPNQTWSIDFMSDRLVDGRKFRLFNVIDDFNRESLAIEVDTSLPSMRVIRVLEKLIADRGCPATIRCDNGPEFISHKLDEWCKDESRKINLQFIQPGRPMQNAYIERKNGSMRRELLNAYLFYSLAEVRAMSEEWRIDYNTERPHKSLGYLSPVKYAELKNREAALSTPASETLKKIEAPPVVDKAVKQKIINLENSNYTRQ</sequence>
<accession>X1LC51</accession>
<reference evidence="2" key="1">
    <citation type="journal article" date="2014" name="Front. Microbiol.">
        <title>High frequency of phylogenetically diverse reductive dehalogenase-homologous genes in deep subseafloor sedimentary metagenomes.</title>
        <authorList>
            <person name="Kawai M."/>
            <person name="Futagami T."/>
            <person name="Toyoda A."/>
            <person name="Takaki Y."/>
            <person name="Nishi S."/>
            <person name="Hori S."/>
            <person name="Arai W."/>
            <person name="Tsubouchi T."/>
            <person name="Morono Y."/>
            <person name="Uchiyama I."/>
            <person name="Ito T."/>
            <person name="Fujiyama A."/>
            <person name="Inagaki F."/>
            <person name="Takami H."/>
        </authorList>
    </citation>
    <scope>NUCLEOTIDE SEQUENCE</scope>
    <source>
        <strain evidence="2">Expedition CK06-06</strain>
    </source>
</reference>
<dbReference type="SUPFAM" id="SSF53098">
    <property type="entry name" value="Ribonuclease H-like"/>
    <property type="match status" value="1"/>
</dbReference>
<organism evidence="2">
    <name type="scientific">marine sediment metagenome</name>
    <dbReference type="NCBI Taxonomy" id="412755"/>
    <lineage>
        <taxon>unclassified sequences</taxon>
        <taxon>metagenomes</taxon>
        <taxon>ecological metagenomes</taxon>
    </lineage>
</organism>
<protein>
    <recommendedName>
        <fullName evidence="1">Integrase catalytic domain-containing protein</fullName>
    </recommendedName>
</protein>